<dbReference type="Pfam" id="PF06078">
    <property type="entry name" value="DUF937"/>
    <property type="match status" value="1"/>
</dbReference>
<evidence type="ECO:0000313" key="4">
    <source>
        <dbReference type="Proteomes" id="UP000832034"/>
    </source>
</evidence>
<dbReference type="InterPro" id="IPR036737">
    <property type="entry name" value="OmpA-like_sf"/>
</dbReference>
<keyword evidence="4" id="KW-1185">Reference proteome</keyword>
<sequence length="424" mass="44955">MAAHLQEVLAQYVGPILVQYAQNHVGLEQAASFKAVEKSIPAVLAGVISHVRDEHAAKRFFNLLTGTNVDTQWLKPEILQHEDVKKVVAVGRQWMGLLFGHQAAEVQNAVAQDADLNPDQAGDVLAFAIPAVLASLKQYIQSNQYGQHQFYGQLVAQESFFAKIFSPKLLAAIGIPSASALVAGVRTWGDSYFTSRPSGVAAQQEEIIETAARTTPPPVEETVATVSESSNNGWVKWLLALMVVGIAAWLAYTYLLPQPQNNQTATPVAASAPQIAPKTIASDVVAASAVAASTPVAASMPAAASAVVDEHNPIDRVVAEADVLKFYFATGSAKIAPEAKEAAAAMLAAAKEGKKLVVSGFNDATGKAESNEWLAKKRAQAVRSFLRNSGVPAAQIELVKPQKMEGQSGASAEERCVEVRIAAE</sequence>
<feature type="domain" description="OmpA-like" evidence="2">
    <location>
        <begin position="315"/>
        <end position="424"/>
    </location>
</feature>
<reference evidence="3" key="2">
    <citation type="journal article" date="2022" name="Res Sq">
        <title>Evolution of multicellular longitudinally dividing oral cavity symbionts (Neisseriaceae).</title>
        <authorList>
            <person name="Nyongesa S."/>
            <person name="Weber P."/>
            <person name="Bernet E."/>
            <person name="Pullido F."/>
            <person name="Nieckarz M."/>
            <person name="Delaby M."/>
            <person name="Nieves C."/>
            <person name="Viehboeck T."/>
            <person name="Krause N."/>
            <person name="Rivera-Millot A."/>
            <person name="Nakamura A."/>
            <person name="Vischer N."/>
            <person name="VanNieuwenhze M."/>
            <person name="Brun Y."/>
            <person name="Cava F."/>
            <person name="Bulgheresi S."/>
            <person name="Veyrier F."/>
        </authorList>
    </citation>
    <scope>NUCLEOTIDE SEQUENCE</scope>
    <source>
        <strain evidence="3">SAG 1488-6</strain>
    </source>
</reference>
<dbReference type="PANTHER" id="PTHR30329">
    <property type="entry name" value="STATOR ELEMENT OF FLAGELLAR MOTOR COMPLEX"/>
    <property type="match status" value="1"/>
</dbReference>
<reference evidence="3" key="1">
    <citation type="submission" date="2021-12" db="EMBL/GenBank/DDBJ databases">
        <authorList>
            <person name="Veyrier F.J."/>
        </authorList>
    </citation>
    <scope>NUCLEOTIDE SEQUENCE</scope>
    <source>
        <strain evidence="3">SAG 1488-6</strain>
    </source>
</reference>
<dbReference type="Proteomes" id="UP000832034">
    <property type="component" value="Chromosome"/>
</dbReference>
<organism evidence="3 4">
    <name type="scientific">Vitreoscilla stercoraria</name>
    <dbReference type="NCBI Taxonomy" id="61"/>
    <lineage>
        <taxon>Bacteria</taxon>
        <taxon>Pseudomonadati</taxon>
        <taxon>Pseudomonadota</taxon>
        <taxon>Betaproteobacteria</taxon>
        <taxon>Neisseriales</taxon>
        <taxon>Neisseriaceae</taxon>
        <taxon>Vitreoscilla</taxon>
    </lineage>
</organism>
<dbReference type="Gene3D" id="3.30.1330.60">
    <property type="entry name" value="OmpA-like domain"/>
    <property type="match status" value="1"/>
</dbReference>
<proteinExistence type="predicted"/>
<dbReference type="InterPro" id="IPR009282">
    <property type="entry name" value="DUF937"/>
</dbReference>
<dbReference type="RefSeq" id="WP_019958165.1">
    <property type="nucleotide sequence ID" value="NZ_CP091512.1"/>
</dbReference>
<protein>
    <submittedName>
        <fullName evidence="3">DUF937 domain-containing protein</fullName>
    </submittedName>
</protein>
<keyword evidence="1" id="KW-0472">Membrane</keyword>
<name>A0ABY4EDB8_VITST</name>
<dbReference type="EMBL" id="CP091512">
    <property type="protein sequence ID" value="UOO92925.1"/>
    <property type="molecule type" value="Genomic_DNA"/>
</dbReference>
<accession>A0ABY4EDB8</accession>
<dbReference type="InterPro" id="IPR006665">
    <property type="entry name" value="OmpA-like"/>
</dbReference>
<dbReference type="SUPFAM" id="SSF103088">
    <property type="entry name" value="OmpA-like"/>
    <property type="match status" value="1"/>
</dbReference>
<dbReference type="Pfam" id="PF00691">
    <property type="entry name" value="OmpA"/>
    <property type="match status" value="1"/>
</dbReference>
<dbReference type="InterPro" id="IPR050330">
    <property type="entry name" value="Bact_OuterMem_StrucFunc"/>
</dbReference>
<gene>
    <name evidence="3" type="ORF">LVJ81_02480</name>
</gene>
<evidence type="ECO:0000259" key="2">
    <source>
        <dbReference type="PROSITE" id="PS51123"/>
    </source>
</evidence>
<dbReference type="PROSITE" id="PS51123">
    <property type="entry name" value="OMPA_2"/>
    <property type="match status" value="1"/>
</dbReference>
<evidence type="ECO:0000256" key="1">
    <source>
        <dbReference type="PROSITE-ProRule" id="PRU00473"/>
    </source>
</evidence>
<evidence type="ECO:0000313" key="3">
    <source>
        <dbReference type="EMBL" id="UOO92925.1"/>
    </source>
</evidence>
<dbReference type="PANTHER" id="PTHR30329:SF21">
    <property type="entry name" value="LIPOPROTEIN YIAD-RELATED"/>
    <property type="match status" value="1"/>
</dbReference>